<keyword evidence="2" id="KW-0378">Hydrolase</keyword>
<name>A0ABV3S7T6_9GAMM</name>
<dbReference type="SUPFAM" id="SSF53474">
    <property type="entry name" value="alpha/beta-Hydrolases"/>
    <property type="match status" value="1"/>
</dbReference>
<keyword evidence="3" id="KW-1185">Reference proteome</keyword>
<dbReference type="InterPro" id="IPR029058">
    <property type="entry name" value="AB_hydrolase_fold"/>
</dbReference>
<comment type="caution">
    <text evidence="2">The sequence shown here is derived from an EMBL/GenBank/DDBJ whole genome shotgun (WGS) entry which is preliminary data.</text>
</comment>
<dbReference type="InterPro" id="IPR050228">
    <property type="entry name" value="Carboxylesterase_BioH"/>
</dbReference>
<evidence type="ECO:0000313" key="3">
    <source>
        <dbReference type="Proteomes" id="UP001556653"/>
    </source>
</evidence>
<dbReference type="Gene3D" id="3.40.50.1820">
    <property type="entry name" value="alpha/beta hydrolase"/>
    <property type="match status" value="1"/>
</dbReference>
<dbReference type="RefSeq" id="WP_367966666.1">
    <property type="nucleotide sequence ID" value="NZ_JBAKFJ010000001.1"/>
</dbReference>
<dbReference type="PANTHER" id="PTHR43194">
    <property type="entry name" value="HYDROLASE ALPHA/BETA FOLD FAMILY"/>
    <property type="match status" value="1"/>
</dbReference>
<proteinExistence type="predicted"/>
<dbReference type="EMBL" id="JBAKFJ010000001">
    <property type="protein sequence ID" value="MEX0386188.1"/>
    <property type="molecule type" value="Genomic_DNA"/>
</dbReference>
<sequence>MFVDFRWPNWHREDAPALEILRAAPVNEGVARATPVVFVHGAFLGGWCWEAHFLDYFASCGFHAVAPSLRGHGGSDGHARLDTYGVREYVADLERVIADLDGPPPVLVGHSMGALVVQRYLERFPASSAVLMAPVPPQGLLPATLRMAVSDPWLYAQYGLMQTFGSGVIDTDVAQRAIFSEQTPDEKLTEYARRVQRESQRALWDMNVHAAGRPWLAPASVPMRVLAAEDDALFSADETRAVADLWGCGWGSLPGMGHAMMLEPGWQQAADTVIRWIWQKGVR</sequence>
<dbReference type="GO" id="GO:0016787">
    <property type="term" value="F:hydrolase activity"/>
    <property type="evidence" value="ECO:0007669"/>
    <property type="project" value="UniProtKB-KW"/>
</dbReference>
<protein>
    <submittedName>
        <fullName evidence="2">Alpha/beta fold hydrolase</fullName>
    </submittedName>
</protein>
<dbReference type="InterPro" id="IPR000073">
    <property type="entry name" value="AB_hydrolase_1"/>
</dbReference>
<feature type="domain" description="AB hydrolase-1" evidence="1">
    <location>
        <begin position="36"/>
        <end position="264"/>
    </location>
</feature>
<dbReference type="PANTHER" id="PTHR43194:SF2">
    <property type="entry name" value="PEROXISOMAL MEMBRANE PROTEIN LPX1"/>
    <property type="match status" value="1"/>
</dbReference>
<gene>
    <name evidence="2" type="ORF">V6X64_04135</name>
</gene>
<organism evidence="2 3">
    <name type="scientific">Spiribacter onubensis</name>
    <dbReference type="NCBI Taxonomy" id="3122420"/>
    <lineage>
        <taxon>Bacteria</taxon>
        <taxon>Pseudomonadati</taxon>
        <taxon>Pseudomonadota</taxon>
        <taxon>Gammaproteobacteria</taxon>
        <taxon>Chromatiales</taxon>
        <taxon>Ectothiorhodospiraceae</taxon>
        <taxon>Spiribacter</taxon>
    </lineage>
</organism>
<evidence type="ECO:0000259" key="1">
    <source>
        <dbReference type="Pfam" id="PF12697"/>
    </source>
</evidence>
<dbReference type="Pfam" id="PF12697">
    <property type="entry name" value="Abhydrolase_6"/>
    <property type="match status" value="1"/>
</dbReference>
<reference evidence="2 3" key="1">
    <citation type="submission" date="2024-02" db="EMBL/GenBank/DDBJ databases">
        <title>New especies of Spiribacter isolated from saline water.</title>
        <authorList>
            <person name="Leon M.J."/>
            <person name="De La Haba R."/>
            <person name="Sanchez-Porro C."/>
            <person name="Ventosa A."/>
        </authorList>
    </citation>
    <scope>NUCLEOTIDE SEQUENCE [LARGE SCALE GENOMIC DNA]</scope>
    <source>
        <strain evidence="3">ag22IC4-227</strain>
    </source>
</reference>
<accession>A0ABV3S7T6</accession>
<evidence type="ECO:0000313" key="2">
    <source>
        <dbReference type="EMBL" id="MEX0386188.1"/>
    </source>
</evidence>
<dbReference type="Proteomes" id="UP001556653">
    <property type="component" value="Unassembled WGS sequence"/>
</dbReference>